<dbReference type="InterPro" id="IPR003598">
    <property type="entry name" value="Ig_sub2"/>
</dbReference>
<dbReference type="InterPro" id="IPR007110">
    <property type="entry name" value="Ig-like_dom"/>
</dbReference>
<feature type="transmembrane region" description="Helical" evidence="2">
    <location>
        <begin position="444"/>
        <end position="463"/>
    </location>
</feature>
<dbReference type="InterPro" id="IPR013106">
    <property type="entry name" value="Ig_V-set"/>
</dbReference>
<dbReference type="SMART" id="SM00408">
    <property type="entry name" value="IGc2"/>
    <property type="match status" value="2"/>
</dbReference>
<dbReference type="Proteomes" id="UP000198287">
    <property type="component" value="Unassembled WGS sequence"/>
</dbReference>
<feature type="compositionally biased region" description="Low complexity" evidence="1">
    <location>
        <begin position="142"/>
        <end position="158"/>
    </location>
</feature>
<keyword evidence="6" id="KW-1185">Reference proteome</keyword>
<feature type="domain" description="Ig-like" evidence="4">
    <location>
        <begin position="314"/>
        <end position="413"/>
    </location>
</feature>
<keyword evidence="3" id="KW-0732">Signal</keyword>
<dbReference type="GO" id="GO:0050808">
    <property type="term" value="P:synapse organization"/>
    <property type="evidence" value="ECO:0007669"/>
    <property type="project" value="TreeGrafter"/>
</dbReference>
<dbReference type="InterPro" id="IPR013783">
    <property type="entry name" value="Ig-like_fold"/>
</dbReference>
<protein>
    <submittedName>
        <fullName evidence="5">Immunoglobulin superfamily member 10</fullName>
    </submittedName>
</protein>
<organism evidence="5 6">
    <name type="scientific">Folsomia candida</name>
    <name type="common">Springtail</name>
    <dbReference type="NCBI Taxonomy" id="158441"/>
    <lineage>
        <taxon>Eukaryota</taxon>
        <taxon>Metazoa</taxon>
        <taxon>Ecdysozoa</taxon>
        <taxon>Arthropoda</taxon>
        <taxon>Hexapoda</taxon>
        <taxon>Collembola</taxon>
        <taxon>Entomobryomorpha</taxon>
        <taxon>Isotomoidea</taxon>
        <taxon>Isotomidae</taxon>
        <taxon>Proisotominae</taxon>
        <taxon>Folsomia</taxon>
    </lineage>
</organism>
<dbReference type="Gene3D" id="2.60.40.10">
    <property type="entry name" value="Immunoglobulins"/>
    <property type="match status" value="2"/>
</dbReference>
<feature type="region of interest" description="Disordered" evidence="1">
    <location>
        <begin position="67"/>
        <end position="86"/>
    </location>
</feature>
<dbReference type="SUPFAM" id="SSF48726">
    <property type="entry name" value="Immunoglobulin"/>
    <property type="match status" value="2"/>
</dbReference>
<dbReference type="STRING" id="158441.A0A226EY37"/>
<accession>A0A226EY37</accession>
<dbReference type="GO" id="GO:0032589">
    <property type="term" value="C:neuron projection membrane"/>
    <property type="evidence" value="ECO:0007669"/>
    <property type="project" value="TreeGrafter"/>
</dbReference>
<feature type="region of interest" description="Disordered" evidence="1">
    <location>
        <begin position="118"/>
        <end position="160"/>
    </location>
</feature>
<keyword evidence="2" id="KW-0472">Membrane</keyword>
<evidence type="ECO:0000259" key="4">
    <source>
        <dbReference type="PROSITE" id="PS50835"/>
    </source>
</evidence>
<dbReference type="SMART" id="SM00406">
    <property type="entry name" value="IGv"/>
    <property type="match status" value="2"/>
</dbReference>
<feature type="compositionally biased region" description="Basic residues" evidence="1">
    <location>
        <begin position="131"/>
        <end position="141"/>
    </location>
</feature>
<dbReference type="PROSITE" id="PS50835">
    <property type="entry name" value="IG_LIKE"/>
    <property type="match status" value="2"/>
</dbReference>
<name>A0A226EY37_FOLCA</name>
<evidence type="ECO:0000256" key="2">
    <source>
        <dbReference type="SAM" id="Phobius"/>
    </source>
</evidence>
<keyword evidence="2" id="KW-1133">Transmembrane helix</keyword>
<sequence length="477" mass="52192">MRTIITFTGIGFFLLLAVTNINVSPLEHSGQHVTPSMVSMANLKDNKTWLEDGKIDPISISISPAPTWSSTLPNSPHSTTTATTTTATTTKARINIHKPDHESLVSPPTALSLPPFGSIPTKTPSAMQKTSSHHHEHHKLLHGSSGSSSGSGKSIESSNNNFLRDRKSFSSRETIIEVKRSADEFEFQLESPNPPPMSLASSSTRITGPYFESNKTTVHLTARAGQTVLLDCAVILLQGRTVSWLRRRKDNLQLLTVGNATYYSDSRVGLRFRYPNNWRLGIDMVQKKDEGEYHCQLSTHPTKALIFHLKVIAPAVQILDENGHVVTERHYKVDSSLHLTCKASNVDIAKSVDNILWLKGANPLPGGDSRIKVKLSKSQGSGEATGYLSVLSVRKGDSGNYTCVSGRASSTISVHVLNGELLYELQHESTANSRMVLGSQLSPLVWILASLSLLISTLCPTALHMGSHHQHHRHFLS</sequence>
<proteinExistence type="predicted"/>
<feature type="signal peptide" evidence="3">
    <location>
        <begin position="1"/>
        <end position="19"/>
    </location>
</feature>
<evidence type="ECO:0000313" key="5">
    <source>
        <dbReference type="EMBL" id="OXA62469.1"/>
    </source>
</evidence>
<dbReference type="Pfam" id="PF07686">
    <property type="entry name" value="V-set"/>
    <property type="match status" value="1"/>
</dbReference>
<dbReference type="InterPro" id="IPR003599">
    <property type="entry name" value="Ig_sub"/>
</dbReference>
<dbReference type="PANTHER" id="PTHR23279">
    <property type="entry name" value="DEFECTIVE PROBOSCIS EXTENSION RESPONSE DPR -RELATED"/>
    <property type="match status" value="1"/>
</dbReference>
<reference evidence="5 6" key="1">
    <citation type="submission" date="2015-12" db="EMBL/GenBank/DDBJ databases">
        <title>The genome of Folsomia candida.</title>
        <authorList>
            <person name="Faddeeva A."/>
            <person name="Derks M.F."/>
            <person name="Anvar Y."/>
            <person name="Smit S."/>
            <person name="Van Straalen N."/>
            <person name="Roelofs D."/>
        </authorList>
    </citation>
    <scope>NUCLEOTIDE SEQUENCE [LARGE SCALE GENOMIC DNA]</scope>
    <source>
        <strain evidence="5 6">VU population</strain>
        <tissue evidence="5">Whole body</tissue>
    </source>
</reference>
<keyword evidence="2" id="KW-0812">Transmembrane</keyword>
<comment type="caution">
    <text evidence="5">The sequence shown here is derived from an EMBL/GenBank/DDBJ whole genome shotgun (WGS) entry which is preliminary data.</text>
</comment>
<feature type="chain" id="PRO_5012669003" evidence="3">
    <location>
        <begin position="20"/>
        <end position="477"/>
    </location>
</feature>
<dbReference type="InterPro" id="IPR036179">
    <property type="entry name" value="Ig-like_dom_sf"/>
</dbReference>
<dbReference type="InterPro" id="IPR037448">
    <property type="entry name" value="Zig-8"/>
</dbReference>
<feature type="domain" description="Ig-like" evidence="4">
    <location>
        <begin position="209"/>
        <end position="306"/>
    </location>
</feature>
<evidence type="ECO:0000256" key="1">
    <source>
        <dbReference type="SAM" id="MobiDB-lite"/>
    </source>
</evidence>
<feature type="compositionally biased region" description="Polar residues" evidence="1">
    <location>
        <begin position="120"/>
        <end position="130"/>
    </location>
</feature>
<gene>
    <name evidence="5" type="ORF">Fcan01_02800</name>
</gene>
<dbReference type="OrthoDB" id="6354602at2759"/>
<dbReference type="SMART" id="SM00409">
    <property type="entry name" value="IG"/>
    <property type="match status" value="2"/>
</dbReference>
<dbReference type="AlphaFoldDB" id="A0A226EY37"/>
<dbReference type="EMBL" id="LNIX01000001">
    <property type="protein sequence ID" value="OXA62469.1"/>
    <property type="molecule type" value="Genomic_DNA"/>
</dbReference>
<dbReference type="PANTHER" id="PTHR23279:SF3">
    <property type="entry name" value="DEFECTIVE PROBOSCIS EXTENSION RESPONSE 18"/>
    <property type="match status" value="1"/>
</dbReference>
<evidence type="ECO:0000256" key="3">
    <source>
        <dbReference type="SAM" id="SignalP"/>
    </source>
</evidence>
<evidence type="ECO:0000313" key="6">
    <source>
        <dbReference type="Proteomes" id="UP000198287"/>
    </source>
</evidence>